<dbReference type="PROSITE" id="PS50809">
    <property type="entry name" value="DM_2"/>
    <property type="match status" value="1"/>
</dbReference>
<evidence type="ECO:0000313" key="8">
    <source>
        <dbReference type="EMBL" id="EFA07556.2"/>
    </source>
</evidence>
<dbReference type="SMART" id="SM00301">
    <property type="entry name" value="DM"/>
    <property type="match status" value="1"/>
</dbReference>
<evidence type="ECO:0000256" key="4">
    <source>
        <dbReference type="ARBA" id="ARBA00023242"/>
    </source>
</evidence>
<evidence type="ECO:0000256" key="5">
    <source>
        <dbReference type="PROSITE-ProRule" id="PRU00070"/>
    </source>
</evidence>
<dbReference type="Pfam" id="PF00751">
    <property type="entry name" value="DM"/>
    <property type="match status" value="1"/>
</dbReference>
<evidence type="ECO:0000259" key="7">
    <source>
        <dbReference type="PROSITE" id="PS50809"/>
    </source>
</evidence>
<gene>
    <name evidence="8" type="primary">AUGUSTUS-3.0.2_10597</name>
    <name evidence="8" type="ORF">TcasGA2_TC010597</name>
</gene>
<dbReference type="GO" id="GO:0005634">
    <property type="term" value="C:nucleus"/>
    <property type="evidence" value="ECO:0007669"/>
    <property type="project" value="UniProtKB-SubCell"/>
</dbReference>
<dbReference type="AlphaFoldDB" id="D6WUC6"/>
<sequence>MSSDSQDFDSKMDVNASSTSASPRTPPNCARCRNHRLKIALKGHKRYCKYRTCKCEKCRLTTERQRVMAMQTALRRAQAQDEAMLRSGSAVDPAIMQVPLKSPSPIHAIERSLDCDSSASSQCSNPPPAIRKMTPVPAVPSSTSVNIGTIAQSTDLLEDCQKLLERFKYPWEMMPLMYAILKDARADLEEASRRIDEGRDTEILLDFCQRLKDKFQLSWKMISLVDVILKYAKDQDEAWRQIDEAFLEIRALAAVEAARYTYHHIPYSGLYPNAATAIYPPVYLPSMSMYHPATLLGSSVIKTLRDIVKHEGTVL</sequence>
<dbReference type="SUPFAM" id="SSF82927">
    <property type="entry name" value="Cysteine-rich DNA binding domain, (DM domain)"/>
    <property type="match status" value="1"/>
</dbReference>
<feature type="region of interest" description="Disordered" evidence="6">
    <location>
        <begin position="1"/>
        <end position="28"/>
    </location>
</feature>
<name>D6WUC6_TRICA</name>
<dbReference type="InterPro" id="IPR026607">
    <property type="entry name" value="DMRT"/>
</dbReference>
<dbReference type="InterPro" id="IPR014932">
    <property type="entry name" value="DSX_dimer"/>
</dbReference>
<dbReference type="Gene3D" id="4.10.1040.10">
    <property type="entry name" value="DM DNA-binding domain"/>
    <property type="match status" value="1"/>
</dbReference>
<feature type="DNA-binding region" description="DM" evidence="5">
    <location>
        <begin position="29"/>
        <end position="76"/>
    </location>
</feature>
<organism evidence="8 9">
    <name type="scientific">Tribolium castaneum</name>
    <name type="common">Red flour beetle</name>
    <dbReference type="NCBI Taxonomy" id="7070"/>
    <lineage>
        <taxon>Eukaryota</taxon>
        <taxon>Metazoa</taxon>
        <taxon>Ecdysozoa</taxon>
        <taxon>Arthropoda</taxon>
        <taxon>Hexapoda</taxon>
        <taxon>Insecta</taxon>
        <taxon>Pterygota</taxon>
        <taxon>Neoptera</taxon>
        <taxon>Endopterygota</taxon>
        <taxon>Coleoptera</taxon>
        <taxon>Polyphaga</taxon>
        <taxon>Cucujiformia</taxon>
        <taxon>Tenebrionidae</taxon>
        <taxon>Tenebrionidae incertae sedis</taxon>
        <taxon>Tribolium</taxon>
    </lineage>
</organism>
<dbReference type="HOGENOM" id="CLU_797722_0_0_1"/>
<dbReference type="InterPro" id="IPR036407">
    <property type="entry name" value="DM_DNA-bd_sf"/>
</dbReference>
<dbReference type="PANTHER" id="PTHR12322">
    <property type="entry name" value="DOUBLESEX AND MAB-3 RELATED TRANSCRIPTION FACTOR DMRT"/>
    <property type="match status" value="1"/>
</dbReference>
<proteinExistence type="predicted"/>
<reference evidence="8 9" key="2">
    <citation type="journal article" date="2010" name="Nucleic Acids Res.">
        <title>BeetleBase in 2010: revisions to provide comprehensive genomic information for Tribolium castaneum.</title>
        <authorList>
            <person name="Kim H.S."/>
            <person name="Murphy T."/>
            <person name="Xia J."/>
            <person name="Caragea D."/>
            <person name="Park Y."/>
            <person name="Beeman R.W."/>
            <person name="Lorenzen M.D."/>
            <person name="Butcher S."/>
            <person name="Manak J.R."/>
            <person name="Brown S.J."/>
        </authorList>
    </citation>
    <scope>GENOME REANNOTATION</scope>
    <source>
        <strain evidence="8 9">Georgia GA2</strain>
    </source>
</reference>
<feature type="domain" description="DM" evidence="7">
    <location>
        <begin position="29"/>
        <end position="76"/>
    </location>
</feature>
<keyword evidence="9" id="KW-1185">Reference proteome</keyword>
<protein>
    <submittedName>
        <fullName evidence="8">Doublesex</fullName>
    </submittedName>
</protein>
<dbReference type="InterPro" id="IPR001275">
    <property type="entry name" value="DM_DNA-bd"/>
</dbReference>
<dbReference type="FunFam" id="4.10.1040.10:FF:000001">
    <property type="entry name" value="doublesex- and mab-3-related transcription factor 1"/>
    <property type="match status" value="1"/>
</dbReference>
<dbReference type="Proteomes" id="UP000007266">
    <property type="component" value="Linkage group 7"/>
</dbReference>
<reference evidence="8 9" key="1">
    <citation type="journal article" date="2008" name="Nature">
        <title>The genome of the model beetle and pest Tribolium castaneum.</title>
        <authorList>
            <consortium name="Tribolium Genome Sequencing Consortium"/>
            <person name="Richards S."/>
            <person name="Gibbs R.A."/>
            <person name="Weinstock G.M."/>
            <person name="Brown S.J."/>
            <person name="Denell R."/>
            <person name="Beeman R.W."/>
            <person name="Gibbs R."/>
            <person name="Beeman R.W."/>
            <person name="Brown S.J."/>
            <person name="Bucher G."/>
            <person name="Friedrich M."/>
            <person name="Grimmelikhuijzen C.J."/>
            <person name="Klingler M."/>
            <person name="Lorenzen M."/>
            <person name="Richards S."/>
            <person name="Roth S."/>
            <person name="Schroder R."/>
            <person name="Tautz D."/>
            <person name="Zdobnov E.M."/>
            <person name="Muzny D."/>
            <person name="Gibbs R.A."/>
            <person name="Weinstock G.M."/>
            <person name="Attaway T."/>
            <person name="Bell S."/>
            <person name="Buhay C.J."/>
            <person name="Chandrabose M.N."/>
            <person name="Chavez D."/>
            <person name="Clerk-Blankenburg K.P."/>
            <person name="Cree A."/>
            <person name="Dao M."/>
            <person name="Davis C."/>
            <person name="Chacko J."/>
            <person name="Dinh H."/>
            <person name="Dugan-Rocha S."/>
            <person name="Fowler G."/>
            <person name="Garner T.T."/>
            <person name="Garnes J."/>
            <person name="Gnirke A."/>
            <person name="Hawes A."/>
            <person name="Hernandez J."/>
            <person name="Hines S."/>
            <person name="Holder M."/>
            <person name="Hume J."/>
            <person name="Jhangiani S.N."/>
            <person name="Joshi V."/>
            <person name="Khan Z.M."/>
            <person name="Jackson L."/>
            <person name="Kovar C."/>
            <person name="Kowis A."/>
            <person name="Lee S."/>
            <person name="Lewis L.R."/>
            <person name="Margolis J."/>
            <person name="Morgan M."/>
            <person name="Nazareth L.V."/>
            <person name="Nguyen N."/>
            <person name="Okwuonu G."/>
            <person name="Parker D."/>
            <person name="Richards S."/>
            <person name="Ruiz S.J."/>
            <person name="Santibanez J."/>
            <person name="Savard J."/>
            <person name="Scherer S.E."/>
            <person name="Schneider B."/>
            <person name="Sodergren E."/>
            <person name="Tautz D."/>
            <person name="Vattahil S."/>
            <person name="Villasana D."/>
            <person name="White C.S."/>
            <person name="Wright R."/>
            <person name="Park Y."/>
            <person name="Beeman R.W."/>
            <person name="Lord J."/>
            <person name="Oppert B."/>
            <person name="Lorenzen M."/>
            <person name="Brown S."/>
            <person name="Wang L."/>
            <person name="Savard J."/>
            <person name="Tautz D."/>
            <person name="Richards S."/>
            <person name="Weinstock G."/>
            <person name="Gibbs R.A."/>
            <person name="Liu Y."/>
            <person name="Worley K."/>
            <person name="Weinstock G."/>
            <person name="Elsik C.G."/>
            <person name="Reese J.T."/>
            <person name="Elhaik E."/>
            <person name="Landan G."/>
            <person name="Graur D."/>
            <person name="Arensburger P."/>
            <person name="Atkinson P."/>
            <person name="Beeman R.W."/>
            <person name="Beidler J."/>
            <person name="Brown S.J."/>
            <person name="Demuth J.P."/>
            <person name="Drury D.W."/>
            <person name="Du Y.Z."/>
            <person name="Fujiwara H."/>
            <person name="Lorenzen M."/>
            <person name="Maselli V."/>
            <person name="Osanai M."/>
            <person name="Park Y."/>
            <person name="Robertson H.M."/>
            <person name="Tu Z."/>
            <person name="Wang J.J."/>
            <person name="Wang S."/>
            <person name="Richards S."/>
            <person name="Song H."/>
            <person name="Zhang L."/>
            <person name="Sodergren E."/>
            <person name="Werner D."/>
            <person name="Stanke M."/>
            <person name="Morgenstern B."/>
            <person name="Solovyev V."/>
            <person name="Kosarev P."/>
            <person name="Brown G."/>
            <person name="Chen H.C."/>
            <person name="Ermolaeva O."/>
            <person name="Hlavina W."/>
            <person name="Kapustin Y."/>
            <person name="Kiryutin B."/>
            <person name="Kitts P."/>
            <person name="Maglott D."/>
            <person name="Pruitt K."/>
            <person name="Sapojnikov V."/>
            <person name="Souvorov A."/>
            <person name="Mackey A.J."/>
            <person name="Waterhouse R.M."/>
            <person name="Wyder S."/>
            <person name="Zdobnov E.M."/>
            <person name="Zdobnov E.M."/>
            <person name="Wyder S."/>
            <person name="Kriventseva E.V."/>
            <person name="Kadowaki T."/>
            <person name="Bork P."/>
            <person name="Aranda M."/>
            <person name="Bao R."/>
            <person name="Beermann A."/>
            <person name="Berns N."/>
            <person name="Bolognesi R."/>
            <person name="Bonneton F."/>
            <person name="Bopp D."/>
            <person name="Brown S.J."/>
            <person name="Bucher G."/>
            <person name="Butts T."/>
            <person name="Chaumot A."/>
            <person name="Denell R.E."/>
            <person name="Ferrier D.E."/>
            <person name="Friedrich M."/>
            <person name="Gordon C.M."/>
            <person name="Jindra M."/>
            <person name="Klingler M."/>
            <person name="Lan Q."/>
            <person name="Lattorff H.M."/>
            <person name="Laudet V."/>
            <person name="von Levetsow C."/>
            <person name="Liu Z."/>
            <person name="Lutz R."/>
            <person name="Lynch J.A."/>
            <person name="da Fonseca R.N."/>
            <person name="Posnien N."/>
            <person name="Reuter R."/>
            <person name="Roth S."/>
            <person name="Savard J."/>
            <person name="Schinko J.B."/>
            <person name="Schmitt C."/>
            <person name="Schoppmeier M."/>
            <person name="Schroder R."/>
            <person name="Shippy T.D."/>
            <person name="Simonnet F."/>
            <person name="Marques-Souza H."/>
            <person name="Tautz D."/>
            <person name="Tomoyasu Y."/>
            <person name="Trauner J."/>
            <person name="Van der Zee M."/>
            <person name="Vervoort M."/>
            <person name="Wittkopp N."/>
            <person name="Wimmer E.A."/>
            <person name="Yang X."/>
            <person name="Jones A.K."/>
            <person name="Sattelle D.B."/>
            <person name="Ebert P.R."/>
            <person name="Nelson D."/>
            <person name="Scott J.G."/>
            <person name="Beeman R.W."/>
            <person name="Muthukrishnan S."/>
            <person name="Kramer K.J."/>
            <person name="Arakane Y."/>
            <person name="Beeman R.W."/>
            <person name="Zhu Q."/>
            <person name="Hogenkamp D."/>
            <person name="Dixit R."/>
            <person name="Oppert B."/>
            <person name="Jiang H."/>
            <person name="Zou Z."/>
            <person name="Marshall J."/>
            <person name="Elpidina E."/>
            <person name="Vinokurov K."/>
            <person name="Oppert C."/>
            <person name="Zou Z."/>
            <person name="Evans J."/>
            <person name="Lu Z."/>
            <person name="Zhao P."/>
            <person name="Sumathipala N."/>
            <person name="Altincicek B."/>
            <person name="Vilcinskas A."/>
            <person name="Williams M."/>
            <person name="Hultmark D."/>
            <person name="Hetru C."/>
            <person name="Jiang H."/>
            <person name="Grimmelikhuijzen C.J."/>
            <person name="Hauser F."/>
            <person name="Cazzamali G."/>
            <person name="Williamson M."/>
            <person name="Park Y."/>
            <person name="Li B."/>
            <person name="Tanaka Y."/>
            <person name="Predel R."/>
            <person name="Neupert S."/>
            <person name="Schachtner J."/>
            <person name="Verleyen P."/>
            <person name="Raible F."/>
            <person name="Bork P."/>
            <person name="Friedrich M."/>
            <person name="Walden K.K."/>
            <person name="Robertson H.M."/>
            <person name="Angeli S."/>
            <person name="Foret S."/>
            <person name="Bucher G."/>
            <person name="Schuetz S."/>
            <person name="Maleszka R."/>
            <person name="Wimmer E.A."/>
            <person name="Beeman R.W."/>
            <person name="Lorenzen M."/>
            <person name="Tomoyasu Y."/>
            <person name="Miller S.C."/>
            <person name="Grossmann D."/>
            <person name="Bucher G."/>
        </authorList>
    </citation>
    <scope>NUCLEOTIDE SEQUENCE [LARGE SCALE GENOMIC DNA]</scope>
    <source>
        <strain evidence="8 9">Georgia GA2</strain>
    </source>
</reference>
<evidence type="ECO:0000256" key="1">
    <source>
        <dbReference type="ARBA" id="ARBA00022723"/>
    </source>
</evidence>
<dbReference type="GO" id="GO:0046872">
    <property type="term" value="F:metal ion binding"/>
    <property type="evidence" value="ECO:0007669"/>
    <property type="project" value="UniProtKB-KW"/>
</dbReference>
<dbReference type="Gene3D" id="1.10.8.10">
    <property type="entry name" value="DNA helicase RuvA subunit, C-terminal domain"/>
    <property type="match status" value="2"/>
</dbReference>
<evidence type="ECO:0000256" key="3">
    <source>
        <dbReference type="ARBA" id="ARBA00023125"/>
    </source>
</evidence>
<dbReference type="EMBL" id="KQ971352">
    <property type="protein sequence ID" value="EFA07556.2"/>
    <property type="molecule type" value="Genomic_DNA"/>
</dbReference>
<evidence type="ECO:0000256" key="2">
    <source>
        <dbReference type="ARBA" id="ARBA00022833"/>
    </source>
</evidence>
<keyword evidence="3 5" id="KW-0238">DNA-binding</keyword>
<keyword evidence="1 5" id="KW-0479">Metal-binding</keyword>
<dbReference type="PROSITE" id="PS40000">
    <property type="entry name" value="DM_1"/>
    <property type="match status" value="1"/>
</dbReference>
<keyword evidence="2 5" id="KW-0862">Zinc</keyword>
<dbReference type="PANTHER" id="PTHR12322:SF116">
    <property type="entry name" value="DOUBLESEX-MAB RELATED 99B"/>
    <property type="match status" value="1"/>
</dbReference>
<keyword evidence="4 5" id="KW-0539">Nucleus</keyword>
<dbReference type="Pfam" id="PF08828">
    <property type="entry name" value="DSX_dimer"/>
    <property type="match status" value="2"/>
</dbReference>
<dbReference type="GO" id="GO:0043565">
    <property type="term" value="F:sequence-specific DNA binding"/>
    <property type="evidence" value="ECO:0007669"/>
    <property type="project" value="InterPro"/>
</dbReference>
<dbReference type="SMART" id="SM01143">
    <property type="entry name" value="DSX_dimer"/>
    <property type="match status" value="2"/>
</dbReference>
<dbReference type="GO" id="GO:0006355">
    <property type="term" value="P:regulation of DNA-templated transcription"/>
    <property type="evidence" value="ECO:0007669"/>
    <property type="project" value="InterPro"/>
</dbReference>
<evidence type="ECO:0000313" key="9">
    <source>
        <dbReference type="Proteomes" id="UP000007266"/>
    </source>
</evidence>
<accession>D6WUC6</accession>
<comment type="subcellular location">
    <subcellularLocation>
        <location evidence="5">Nucleus</location>
    </subcellularLocation>
</comment>
<evidence type="ECO:0000256" key="6">
    <source>
        <dbReference type="SAM" id="MobiDB-lite"/>
    </source>
</evidence>